<dbReference type="InterPro" id="IPR017438">
    <property type="entry name" value="ATP-NAD_kinase_N"/>
</dbReference>
<gene>
    <name evidence="1" type="ORF">HCUR_01444</name>
</gene>
<name>A0A2S5R710_9PROT</name>
<dbReference type="EMBL" id="PHHC01000137">
    <property type="protein sequence ID" value="PPE03121.1"/>
    <property type="molecule type" value="Genomic_DNA"/>
</dbReference>
<dbReference type="InterPro" id="IPR016064">
    <property type="entry name" value="NAD/diacylglycerol_kinase_sf"/>
</dbReference>
<dbReference type="Proteomes" id="UP000239425">
    <property type="component" value="Unassembled WGS sequence"/>
</dbReference>
<protein>
    <submittedName>
        <fullName evidence="1">Inorganic polyphosphate/ATP-NAD kinase</fullName>
    </submittedName>
</protein>
<comment type="caution">
    <text evidence="1">The sequence shown here is derived from an EMBL/GenBank/DDBJ whole genome shotgun (WGS) entry which is preliminary data.</text>
</comment>
<proteinExistence type="predicted"/>
<dbReference type="Gene3D" id="2.60.200.30">
    <property type="entry name" value="Probable inorganic polyphosphate/atp-NAD kinase, domain 2"/>
    <property type="match status" value="1"/>
</dbReference>
<dbReference type="PANTHER" id="PTHR20275:SF0">
    <property type="entry name" value="NAD KINASE"/>
    <property type="match status" value="1"/>
</dbReference>
<organism evidence="1 2">
    <name type="scientific">Holospora curviuscula</name>
    <dbReference type="NCBI Taxonomy" id="1082868"/>
    <lineage>
        <taxon>Bacteria</taxon>
        <taxon>Pseudomonadati</taxon>
        <taxon>Pseudomonadota</taxon>
        <taxon>Alphaproteobacteria</taxon>
        <taxon>Holosporales</taxon>
        <taxon>Holosporaceae</taxon>
        <taxon>Holospora</taxon>
    </lineage>
</organism>
<dbReference type="SUPFAM" id="SSF111331">
    <property type="entry name" value="NAD kinase/diacylglycerol kinase-like"/>
    <property type="match status" value="1"/>
</dbReference>
<dbReference type="GO" id="GO:0003951">
    <property type="term" value="F:NAD+ kinase activity"/>
    <property type="evidence" value="ECO:0007669"/>
    <property type="project" value="InterPro"/>
</dbReference>
<dbReference type="GO" id="GO:0006741">
    <property type="term" value="P:NADP+ biosynthetic process"/>
    <property type="evidence" value="ECO:0007669"/>
    <property type="project" value="TreeGrafter"/>
</dbReference>
<keyword evidence="2" id="KW-1185">Reference proteome</keyword>
<reference evidence="1 2" key="1">
    <citation type="submission" date="2017-11" db="EMBL/GenBank/DDBJ databases">
        <title>Comparative genomic analysis of Holospora spp., intranuclear symbionts of paramecia.</title>
        <authorList>
            <person name="Garushyants S.K."/>
            <person name="Beliavskaya A."/>
            <person name="Malko D.B."/>
            <person name="Logacheva M.D."/>
            <person name="Rautian M.S."/>
            <person name="Gelfand M.S."/>
        </authorList>
    </citation>
    <scope>NUCLEOTIDE SEQUENCE [LARGE SCALE GENOMIC DNA]</scope>
    <source>
        <strain evidence="2">02AZ16</strain>
    </source>
</reference>
<keyword evidence="1" id="KW-0808">Transferase</keyword>
<dbReference type="RefSeq" id="WP_104207354.1">
    <property type="nucleotide sequence ID" value="NZ_PHHC01000137.1"/>
</dbReference>
<dbReference type="PANTHER" id="PTHR20275">
    <property type="entry name" value="NAD KINASE"/>
    <property type="match status" value="1"/>
</dbReference>
<evidence type="ECO:0000313" key="1">
    <source>
        <dbReference type="EMBL" id="PPE03121.1"/>
    </source>
</evidence>
<dbReference type="Gene3D" id="3.40.50.10330">
    <property type="entry name" value="Probable inorganic polyphosphate/atp-NAD kinase, domain 1"/>
    <property type="match status" value="1"/>
</dbReference>
<dbReference type="InterPro" id="IPR017437">
    <property type="entry name" value="ATP-NAD_kinase_PpnK-typ_C"/>
</dbReference>
<keyword evidence="1" id="KW-0418">Kinase</keyword>
<dbReference type="AlphaFoldDB" id="A0A2S5R710"/>
<evidence type="ECO:0000313" key="2">
    <source>
        <dbReference type="Proteomes" id="UP000239425"/>
    </source>
</evidence>
<sequence>MNRHDMDAIHFLARNDLTIPLHHYIERWGQCPIERCKIIVVLGGDGWMLKSLSRYAFLEKPFYGLKFGSVGHLMNAGITRDGLQSAIENALAYTYFPFSVTALGSGSNVLSFLVFNDMCLYRQRYQALKLKIYIDETIICPLLLGDGIVCSSLLGRSAYYHSAGGKFFDLPYILGLCALNTSAATPWKGALLLAHQTLSVELLSPESRPVLLGWDGQDKALESRYTKIQISAQSTERITLLKTGAPFIK</sequence>
<dbReference type="OrthoDB" id="9774737at2"/>
<accession>A0A2S5R710</accession>
<dbReference type="GO" id="GO:0019674">
    <property type="term" value="P:NAD+ metabolic process"/>
    <property type="evidence" value="ECO:0007669"/>
    <property type="project" value="InterPro"/>
</dbReference>